<keyword evidence="7 8" id="KW-0472">Membrane</keyword>
<dbReference type="Gene3D" id="3.40.50.300">
    <property type="entry name" value="P-loop containing nucleotide triphosphate hydrolases"/>
    <property type="match status" value="1"/>
</dbReference>
<feature type="transmembrane region" description="Helical" evidence="8">
    <location>
        <begin position="154"/>
        <end position="178"/>
    </location>
</feature>
<dbReference type="GO" id="GO:0140359">
    <property type="term" value="F:ABC-type transporter activity"/>
    <property type="evidence" value="ECO:0007669"/>
    <property type="project" value="InterPro"/>
</dbReference>
<organism evidence="10 11">
    <name type="scientific">Plasmodiophora brassicae</name>
    <name type="common">Clubroot disease agent</name>
    <dbReference type="NCBI Taxonomy" id="37360"/>
    <lineage>
        <taxon>Eukaryota</taxon>
        <taxon>Sar</taxon>
        <taxon>Rhizaria</taxon>
        <taxon>Endomyxa</taxon>
        <taxon>Phytomyxea</taxon>
        <taxon>Plasmodiophorida</taxon>
        <taxon>Plasmodiophoridae</taxon>
        <taxon>Plasmodiophora</taxon>
    </lineage>
</organism>
<feature type="transmembrane region" description="Helical" evidence="8">
    <location>
        <begin position="532"/>
        <end position="554"/>
    </location>
</feature>
<reference evidence="10 11" key="1">
    <citation type="submission" date="2018-03" db="EMBL/GenBank/DDBJ databases">
        <authorList>
            <person name="Fogelqvist J."/>
        </authorList>
    </citation>
    <scope>NUCLEOTIDE SEQUENCE [LARGE SCALE GENOMIC DNA]</scope>
</reference>
<evidence type="ECO:0000256" key="7">
    <source>
        <dbReference type="ARBA" id="ARBA00023136"/>
    </source>
</evidence>
<evidence type="ECO:0000259" key="9">
    <source>
        <dbReference type="PROSITE" id="PS50893"/>
    </source>
</evidence>
<dbReference type="InterPro" id="IPR003593">
    <property type="entry name" value="AAA+_ATPase"/>
</dbReference>
<evidence type="ECO:0000313" key="10">
    <source>
        <dbReference type="EMBL" id="SPQ98445.1"/>
    </source>
</evidence>
<dbReference type="AlphaFoldDB" id="A0A3P3YE31"/>
<name>A0A3P3YE31_PLABS</name>
<feature type="transmembrane region" description="Helical" evidence="8">
    <location>
        <begin position="674"/>
        <end position="695"/>
    </location>
</feature>
<evidence type="ECO:0000256" key="6">
    <source>
        <dbReference type="ARBA" id="ARBA00022989"/>
    </source>
</evidence>
<dbReference type="InterPro" id="IPR013525">
    <property type="entry name" value="ABC2_TM"/>
</dbReference>
<dbReference type="GO" id="GO:0016020">
    <property type="term" value="C:membrane"/>
    <property type="evidence" value="ECO:0007669"/>
    <property type="project" value="UniProtKB-SubCell"/>
</dbReference>
<feature type="transmembrane region" description="Helical" evidence="8">
    <location>
        <begin position="40"/>
        <end position="62"/>
    </location>
</feature>
<evidence type="ECO:0000313" key="11">
    <source>
        <dbReference type="Proteomes" id="UP000290189"/>
    </source>
</evidence>
<feature type="transmembrane region" description="Helical" evidence="8">
    <location>
        <begin position="761"/>
        <end position="782"/>
    </location>
</feature>
<dbReference type="PANTHER" id="PTHR48041:SF139">
    <property type="entry name" value="PROTEIN SCARLET"/>
    <property type="match status" value="1"/>
</dbReference>
<feature type="domain" description="ABC transporter" evidence="9">
    <location>
        <begin position="226"/>
        <end position="462"/>
    </location>
</feature>
<dbReference type="GO" id="GO:0016887">
    <property type="term" value="F:ATP hydrolysis activity"/>
    <property type="evidence" value="ECO:0007669"/>
    <property type="project" value="InterPro"/>
</dbReference>
<sequence>MYYLASIVADLPVLVAQALLTAVLVYGMTNMRDGVLSARFVVFCAAILQLSFIGRALVTFIANVVPHEGAAGMVAIIANNFFWYYQGYMCPAPLIPRFLQWLNFVSYFKRLYEALAINEFAGRPLDCEPSHLCRWANGSELLVEYGWDQARSPWMLLAQSFVFLGLFHACALTCMLFLNFETGGGVEEAQRCRAHPSDDDGIVSVPMVAEKNEDAVVDRAAHLPILTVESLCYSIGNRTLLTDVSLFAQPGMLVALMGASGAGKTTLLDVLAGRKNTGAVTGRVRVNGSDRDRLDFRRACAFVEQFDALPSFCTVREVVECSAELRLPPDIDDRSRRAIVDDVLGTLGLLRWQDLMATDLGGALRKKVSIALELAAIRNGAGFLFCDEATTGLDAPAALDVVDSLVAVSRHTPVFCTIHQPSSQILDRFNWILLLRPGGAQAYFGPTALLDDFCRRAGYPGRDPDENLAEYALRTVCAEAPARNVHPNPVPAPDVVVPSAPAARRRRPGRVSSLTTFRVLLRRRFRCELRDTTYLSTRFLCLLVFSCMVGFMFLHLPYTYDGIVARIACCFAIVNNLAWAQQAKISYIVNERPCYYRELALGMYGETSYYLASALAETPFLMAQAVCLGVPAYLLAGLSLSSPATPLLYLATLWLSAEASCSTISLITALSPNAVVAFAILSAVYTMYAAFGFLLVYSAMPVFTLGFYYASFFRWALFANVSGEMLAIGDVSVDCNDSGLASGTCTDSILQTFGIVPDQQWMYIAGLVAVGIAYRALAIVALKAIKHIKR</sequence>
<accession>A0A3P3YE31</accession>
<dbReference type="PROSITE" id="PS50893">
    <property type="entry name" value="ABC_TRANSPORTER_2"/>
    <property type="match status" value="1"/>
</dbReference>
<dbReference type="InterPro" id="IPR027417">
    <property type="entry name" value="P-loop_NTPase"/>
</dbReference>
<evidence type="ECO:0000256" key="8">
    <source>
        <dbReference type="SAM" id="Phobius"/>
    </source>
</evidence>
<evidence type="ECO:0000256" key="4">
    <source>
        <dbReference type="ARBA" id="ARBA00022741"/>
    </source>
</evidence>
<comment type="subcellular location">
    <subcellularLocation>
        <location evidence="1">Membrane</location>
        <topology evidence="1">Multi-pass membrane protein</topology>
    </subcellularLocation>
</comment>
<keyword evidence="4" id="KW-0547">Nucleotide-binding</keyword>
<keyword evidence="5" id="KW-0067">ATP-binding</keyword>
<dbReference type="Pfam" id="PF00005">
    <property type="entry name" value="ABC_tran"/>
    <property type="match status" value="1"/>
</dbReference>
<feature type="transmembrane region" description="Helical" evidence="8">
    <location>
        <begin position="702"/>
        <end position="721"/>
    </location>
</feature>
<keyword evidence="6 8" id="KW-1133">Transmembrane helix</keyword>
<feature type="transmembrane region" description="Helical" evidence="8">
    <location>
        <begin position="6"/>
        <end position="28"/>
    </location>
</feature>
<dbReference type="EMBL" id="OVEO01000009">
    <property type="protein sequence ID" value="SPQ98445.1"/>
    <property type="molecule type" value="Genomic_DNA"/>
</dbReference>
<dbReference type="InterPro" id="IPR050352">
    <property type="entry name" value="ABCG_transporters"/>
</dbReference>
<evidence type="ECO:0000256" key="3">
    <source>
        <dbReference type="ARBA" id="ARBA00022692"/>
    </source>
</evidence>
<dbReference type="InterPro" id="IPR003439">
    <property type="entry name" value="ABC_transporter-like_ATP-bd"/>
</dbReference>
<evidence type="ECO:0000256" key="1">
    <source>
        <dbReference type="ARBA" id="ARBA00004141"/>
    </source>
</evidence>
<dbReference type="Pfam" id="PF01061">
    <property type="entry name" value="ABC2_membrane"/>
    <property type="match status" value="2"/>
</dbReference>
<evidence type="ECO:0000256" key="2">
    <source>
        <dbReference type="ARBA" id="ARBA00022448"/>
    </source>
</evidence>
<keyword evidence="2" id="KW-0813">Transport</keyword>
<evidence type="ECO:0000256" key="5">
    <source>
        <dbReference type="ARBA" id="ARBA00022840"/>
    </source>
</evidence>
<protein>
    <recommendedName>
        <fullName evidence="9">ABC transporter domain-containing protein</fullName>
    </recommendedName>
</protein>
<dbReference type="PANTHER" id="PTHR48041">
    <property type="entry name" value="ABC TRANSPORTER G FAMILY MEMBER 28"/>
    <property type="match status" value="1"/>
</dbReference>
<geneLocation type="mitochondrion" evidence="10"/>
<dbReference type="SMART" id="SM00382">
    <property type="entry name" value="AAA"/>
    <property type="match status" value="1"/>
</dbReference>
<keyword evidence="3 8" id="KW-0812">Transmembrane</keyword>
<dbReference type="GO" id="GO:0005524">
    <property type="term" value="F:ATP binding"/>
    <property type="evidence" value="ECO:0007669"/>
    <property type="project" value="UniProtKB-KW"/>
</dbReference>
<proteinExistence type="predicted"/>
<gene>
    <name evidence="10" type="ORF">PLBR_LOCUS5660</name>
</gene>
<dbReference type="SUPFAM" id="SSF52540">
    <property type="entry name" value="P-loop containing nucleoside triphosphate hydrolases"/>
    <property type="match status" value="1"/>
</dbReference>
<keyword evidence="10" id="KW-0496">Mitochondrion</keyword>
<dbReference type="Proteomes" id="UP000290189">
    <property type="component" value="Unassembled WGS sequence"/>
</dbReference>